<feature type="non-terminal residue" evidence="1">
    <location>
        <position position="98"/>
    </location>
</feature>
<name>A0A699X759_TANCI</name>
<accession>A0A699X759</accession>
<gene>
    <name evidence="1" type="ORF">Tci_926279</name>
</gene>
<dbReference type="AlphaFoldDB" id="A0A699X759"/>
<comment type="caution">
    <text evidence="1">The sequence shown here is derived from an EMBL/GenBank/DDBJ whole genome shotgun (WGS) entry which is preliminary data.</text>
</comment>
<sequence>QLGGPAAHAGALGAVLRHRALHCLTQPLGARAVHLFPVLICPDADRYDHVCPRAPAAPARRGQAATQGLAAHATLQHASGQLPGAGPISGALPLRHLC</sequence>
<protein>
    <submittedName>
        <fullName evidence="1">Uncharacterized protein</fullName>
    </submittedName>
</protein>
<feature type="non-terminal residue" evidence="1">
    <location>
        <position position="1"/>
    </location>
</feature>
<reference evidence="1" key="1">
    <citation type="journal article" date="2019" name="Sci. Rep.">
        <title>Draft genome of Tanacetum cinerariifolium, the natural source of mosquito coil.</title>
        <authorList>
            <person name="Yamashiro T."/>
            <person name="Shiraishi A."/>
            <person name="Satake H."/>
            <person name="Nakayama K."/>
        </authorList>
    </citation>
    <scope>NUCLEOTIDE SEQUENCE</scope>
</reference>
<dbReference type="EMBL" id="BKCJ011804450">
    <property type="protein sequence ID" value="GFD54310.1"/>
    <property type="molecule type" value="Genomic_DNA"/>
</dbReference>
<evidence type="ECO:0000313" key="1">
    <source>
        <dbReference type="EMBL" id="GFD54310.1"/>
    </source>
</evidence>
<proteinExistence type="predicted"/>
<organism evidence="1">
    <name type="scientific">Tanacetum cinerariifolium</name>
    <name type="common">Dalmatian daisy</name>
    <name type="synonym">Chrysanthemum cinerariifolium</name>
    <dbReference type="NCBI Taxonomy" id="118510"/>
    <lineage>
        <taxon>Eukaryota</taxon>
        <taxon>Viridiplantae</taxon>
        <taxon>Streptophyta</taxon>
        <taxon>Embryophyta</taxon>
        <taxon>Tracheophyta</taxon>
        <taxon>Spermatophyta</taxon>
        <taxon>Magnoliopsida</taxon>
        <taxon>eudicotyledons</taxon>
        <taxon>Gunneridae</taxon>
        <taxon>Pentapetalae</taxon>
        <taxon>asterids</taxon>
        <taxon>campanulids</taxon>
        <taxon>Asterales</taxon>
        <taxon>Asteraceae</taxon>
        <taxon>Asteroideae</taxon>
        <taxon>Anthemideae</taxon>
        <taxon>Anthemidinae</taxon>
        <taxon>Tanacetum</taxon>
    </lineage>
</organism>